<protein>
    <recommendedName>
        <fullName evidence="2">HK97 gp10 family phage protein</fullName>
    </recommendedName>
</protein>
<reference evidence="1" key="1">
    <citation type="journal article" date="2021" name="Proc. Natl. Acad. Sci. U.S.A.">
        <title>A Catalog of Tens of Thousands of Viruses from Human Metagenomes Reveals Hidden Associations with Chronic Diseases.</title>
        <authorList>
            <person name="Tisza M.J."/>
            <person name="Buck C.B."/>
        </authorList>
    </citation>
    <scope>NUCLEOTIDE SEQUENCE</scope>
    <source>
        <strain evidence="1">Ctulf7</strain>
    </source>
</reference>
<sequence>MSDSFTSGFSDFEDLLKDFAEVADNILDEEQKIADDFVKDLLALPKPKSNIAKPGYTHMVDSFTSRRNGNEIEVGWGKYYGSFVENGTRKMGAQPHLKPTWNRNVDKYMQAFKERNNLN</sequence>
<evidence type="ECO:0000313" key="1">
    <source>
        <dbReference type="EMBL" id="DAD77398.1"/>
    </source>
</evidence>
<proteinExistence type="predicted"/>
<accession>A0A8S5M594</accession>
<name>A0A8S5M594_9CAUD</name>
<evidence type="ECO:0008006" key="2">
    <source>
        <dbReference type="Google" id="ProtNLM"/>
    </source>
</evidence>
<dbReference type="InterPro" id="IPR010064">
    <property type="entry name" value="HK97-gp10_tail"/>
</dbReference>
<dbReference type="Pfam" id="PF04883">
    <property type="entry name" value="HK97-gp10_like"/>
    <property type="match status" value="1"/>
</dbReference>
<dbReference type="NCBIfam" id="TIGR01725">
    <property type="entry name" value="phge_HK97_gp10"/>
    <property type="match status" value="1"/>
</dbReference>
<organism evidence="1">
    <name type="scientific">Siphoviridae sp. ctulf7</name>
    <dbReference type="NCBI Taxonomy" id="2826505"/>
    <lineage>
        <taxon>Viruses</taxon>
        <taxon>Duplodnaviria</taxon>
        <taxon>Heunggongvirae</taxon>
        <taxon>Uroviricota</taxon>
        <taxon>Caudoviricetes</taxon>
    </lineage>
</organism>
<dbReference type="EMBL" id="BK014825">
    <property type="protein sequence ID" value="DAD77398.1"/>
    <property type="molecule type" value="Genomic_DNA"/>
</dbReference>